<feature type="compositionally biased region" description="Polar residues" evidence="1">
    <location>
        <begin position="91"/>
        <end position="113"/>
    </location>
</feature>
<dbReference type="EMBL" id="DS989824">
    <property type="protein sequence ID" value="EFR00520.1"/>
    <property type="molecule type" value="Genomic_DNA"/>
</dbReference>
<dbReference type="Proteomes" id="UP000002669">
    <property type="component" value="Unassembled WGS sequence"/>
</dbReference>
<accession>E4USF3</accession>
<dbReference type="eggNOG" id="ENOG502R138">
    <property type="taxonomic scope" value="Eukaryota"/>
</dbReference>
<evidence type="ECO:0000256" key="1">
    <source>
        <dbReference type="SAM" id="MobiDB-lite"/>
    </source>
</evidence>
<organism evidence="4">
    <name type="scientific">Arthroderma gypseum (strain ATCC MYA-4604 / CBS 118893)</name>
    <name type="common">Microsporum gypseum</name>
    <dbReference type="NCBI Taxonomy" id="535722"/>
    <lineage>
        <taxon>Eukaryota</taxon>
        <taxon>Fungi</taxon>
        <taxon>Dikarya</taxon>
        <taxon>Ascomycota</taxon>
        <taxon>Pezizomycotina</taxon>
        <taxon>Eurotiomycetes</taxon>
        <taxon>Eurotiomycetidae</taxon>
        <taxon>Onygenales</taxon>
        <taxon>Arthrodermataceae</taxon>
        <taxon>Nannizzia</taxon>
    </lineage>
</organism>
<protein>
    <recommendedName>
        <fullName evidence="2">F-box domain-containing protein</fullName>
    </recommendedName>
</protein>
<dbReference type="SUPFAM" id="SSF81383">
    <property type="entry name" value="F-box domain"/>
    <property type="match status" value="1"/>
</dbReference>
<dbReference type="AlphaFoldDB" id="E4USF3"/>
<name>E4USF3_ARTGP</name>
<dbReference type="HOGENOM" id="CLU_539639_0_0_1"/>
<evidence type="ECO:0000313" key="4">
    <source>
        <dbReference type="Proteomes" id="UP000002669"/>
    </source>
</evidence>
<feature type="compositionally biased region" description="Basic and acidic residues" evidence="1">
    <location>
        <begin position="167"/>
        <end position="179"/>
    </location>
</feature>
<dbReference type="InParanoid" id="E4USF3"/>
<keyword evidence="4" id="KW-1185">Reference proteome</keyword>
<feature type="domain" description="F-box" evidence="2">
    <location>
        <begin position="217"/>
        <end position="266"/>
    </location>
</feature>
<dbReference type="RefSeq" id="XP_003173350.1">
    <property type="nucleotide sequence ID" value="XM_003173302.1"/>
</dbReference>
<dbReference type="STRING" id="535722.E4USF3"/>
<evidence type="ECO:0000259" key="2">
    <source>
        <dbReference type="PROSITE" id="PS50181"/>
    </source>
</evidence>
<dbReference type="VEuPathDB" id="FungiDB:MGYG_03524"/>
<gene>
    <name evidence="3" type="ORF">MGYG_03524</name>
</gene>
<evidence type="ECO:0000313" key="3">
    <source>
        <dbReference type="EMBL" id="EFR00520.1"/>
    </source>
</evidence>
<dbReference type="GeneID" id="10028629"/>
<dbReference type="PROSITE" id="PS50181">
    <property type="entry name" value="FBOX"/>
    <property type="match status" value="1"/>
</dbReference>
<feature type="region of interest" description="Disordered" evidence="1">
    <location>
        <begin position="91"/>
        <end position="115"/>
    </location>
</feature>
<dbReference type="CDD" id="cd09917">
    <property type="entry name" value="F-box_SF"/>
    <property type="match status" value="1"/>
</dbReference>
<dbReference type="Pfam" id="PF00646">
    <property type="entry name" value="F-box"/>
    <property type="match status" value="1"/>
</dbReference>
<sequence length="495" mass="55652">MGDLGFRKPSLFKRDPPVAVKMLPEEPKQKQETPVKMWFHVISLSTCEKLCGPYRLRRLLLNRSANDVMFHVAVPNIRPLSDAFMEATEPVSTSAASSPDTSGQSNSSSNWARLTSPLRPASLAATDDMREASPDTAFNILGYKHDGELRQQGTIHDAQAAAIFSPAKDEHPKRKRDEESSSDDSSNDGRPLKISKRSEDDVLSLQSLSSDSHKTYKPQLGRLPVEVYEKIFEELDLLDIIHLGLTSRCFLRLLAKHLRSNITANLGQWAGESIICLGGVTDQNDFPPVLFDDPHLRKIFAPHLNKLADTDHPTLIEFLRECGPLLPHGLRTPSNCGFLHSKWFDDEFYKLPITVISQMIELLCPTEGDYYPPGAKWVLRNLTTKEYVHDPGKGLGFGDIILLRTSWASKPPAGLQINDEAPIHRGIWAGHRFELVQWKNHDREIVAETKSRMIRGSPAGKPWIDVSDDVIGELKELWEFECGPYWQSLTKRPIG</sequence>
<feature type="region of interest" description="Disordered" evidence="1">
    <location>
        <begin position="163"/>
        <end position="200"/>
    </location>
</feature>
<proteinExistence type="predicted"/>
<reference evidence="4" key="1">
    <citation type="journal article" date="2012" name="MBio">
        <title>Comparative genome analysis of Trichophyton rubrum and related dermatophytes reveals candidate genes involved in infection.</title>
        <authorList>
            <person name="Martinez D.A."/>
            <person name="Oliver B.G."/>
            <person name="Graeser Y."/>
            <person name="Goldberg J.M."/>
            <person name="Li W."/>
            <person name="Martinez-Rossi N.M."/>
            <person name="Monod M."/>
            <person name="Shelest E."/>
            <person name="Barton R.C."/>
            <person name="Birch E."/>
            <person name="Brakhage A.A."/>
            <person name="Chen Z."/>
            <person name="Gurr S.J."/>
            <person name="Heiman D."/>
            <person name="Heitman J."/>
            <person name="Kosti I."/>
            <person name="Rossi A."/>
            <person name="Saif S."/>
            <person name="Samalova M."/>
            <person name="Saunders C.W."/>
            <person name="Shea T."/>
            <person name="Summerbell R.C."/>
            <person name="Xu J."/>
            <person name="Young S."/>
            <person name="Zeng Q."/>
            <person name="Birren B.W."/>
            <person name="Cuomo C.A."/>
            <person name="White T.C."/>
        </authorList>
    </citation>
    <scope>NUCLEOTIDE SEQUENCE [LARGE SCALE GENOMIC DNA]</scope>
    <source>
        <strain evidence="4">ATCC MYA-4604 / CBS 118893</strain>
    </source>
</reference>
<dbReference type="OrthoDB" id="2588098at2759"/>
<dbReference type="InterPro" id="IPR001810">
    <property type="entry name" value="F-box_dom"/>
</dbReference>
<dbReference type="InterPro" id="IPR036047">
    <property type="entry name" value="F-box-like_dom_sf"/>
</dbReference>
<dbReference type="OMA" id="FMEATEP"/>